<accession>A0A0U3GJ67</accession>
<evidence type="ECO:0000313" key="2">
    <source>
        <dbReference type="EMBL" id="ALU28697.1"/>
    </source>
</evidence>
<sequence length="265" mass="29750">MELLKYTVKRLLRNPYVLFWAIGFMIFWEVIGAYIQSKGVPAQYSQYYIASWYAIIALLASSAVAVSSTFMLNYQTGGLSHLFRFSRLSPLYYLLSIYSGITIVIMIVSGIMLATTYLLFGSKFGYDIALPRNIIAFAPVFILTGLFYTALSIDLNILSLKTTRKIGNVISFLPLIISYLFGFSYLYTNLGNIGLGSPFVNIAMLSYYAYMNQDPPLYLIGNVNSSISPVLPLIVLISWIGLLSVLALMFIRNLYLKPLEEGRSI</sequence>
<dbReference type="RefSeq" id="WP_011277924.1">
    <property type="nucleotide sequence ID" value="NZ_BHWZ01000002.1"/>
</dbReference>
<evidence type="ECO:0000313" key="4">
    <source>
        <dbReference type="Proteomes" id="UP000060043"/>
    </source>
</evidence>
<protein>
    <submittedName>
        <fullName evidence="2">Uncharacterized protein</fullName>
    </submittedName>
</protein>
<gene>
    <name evidence="2" type="ORF">ATY89_01145</name>
    <name evidence="3" type="ORF">ATZ20_04180</name>
</gene>
<dbReference type="AlphaFoldDB" id="A0A0U3GJ67"/>
<feature type="transmembrane region" description="Helical" evidence="1">
    <location>
        <begin position="230"/>
        <end position="251"/>
    </location>
</feature>
<evidence type="ECO:0000313" key="3">
    <source>
        <dbReference type="EMBL" id="ALU31415.1"/>
    </source>
</evidence>
<evidence type="ECO:0000256" key="1">
    <source>
        <dbReference type="SAM" id="Phobius"/>
    </source>
</evidence>
<dbReference type="EMBL" id="CP013695">
    <property type="protein sequence ID" value="ALU31415.1"/>
    <property type="molecule type" value="Genomic_DNA"/>
</dbReference>
<dbReference type="OrthoDB" id="42924at2157"/>
<dbReference type="Proteomes" id="UP000060043">
    <property type="component" value="Chromosome"/>
</dbReference>
<dbReference type="OMA" id="SFMIFYQ"/>
<keyword evidence="1" id="KW-0472">Membrane</keyword>
<dbReference type="EMBL" id="CP013694">
    <property type="protein sequence ID" value="ALU28697.1"/>
    <property type="molecule type" value="Genomic_DNA"/>
</dbReference>
<feature type="transmembrane region" description="Helical" evidence="1">
    <location>
        <begin position="16"/>
        <end position="35"/>
    </location>
</feature>
<dbReference type="GeneID" id="14551575"/>
<keyword evidence="1" id="KW-1133">Transmembrane helix</keyword>
<feature type="transmembrane region" description="Helical" evidence="1">
    <location>
        <begin position="91"/>
        <end position="114"/>
    </location>
</feature>
<dbReference type="Proteomes" id="UP000065473">
    <property type="component" value="Chromosome"/>
</dbReference>
<feature type="transmembrane region" description="Helical" evidence="1">
    <location>
        <begin position="169"/>
        <end position="187"/>
    </location>
</feature>
<feature type="transmembrane region" description="Helical" evidence="1">
    <location>
        <begin position="47"/>
        <end position="70"/>
    </location>
</feature>
<organism evidence="2 5">
    <name type="scientific">Sulfolobus acidocaldarius</name>
    <dbReference type="NCBI Taxonomy" id="2285"/>
    <lineage>
        <taxon>Archaea</taxon>
        <taxon>Thermoproteota</taxon>
        <taxon>Thermoprotei</taxon>
        <taxon>Sulfolobales</taxon>
        <taxon>Sulfolobaceae</taxon>
        <taxon>Sulfolobus</taxon>
    </lineage>
</organism>
<feature type="transmembrane region" description="Helical" evidence="1">
    <location>
        <begin position="134"/>
        <end position="157"/>
    </location>
</feature>
<proteinExistence type="predicted"/>
<evidence type="ECO:0000313" key="5">
    <source>
        <dbReference type="Proteomes" id="UP000065473"/>
    </source>
</evidence>
<keyword evidence="1" id="KW-0812">Transmembrane</keyword>
<name>A0A0U3GJ67_9CREN</name>
<reference evidence="4 5" key="1">
    <citation type="submission" date="2015-12" db="EMBL/GenBank/DDBJ databases">
        <title>A stable core within a dynamic pangenome in Sulfolobus acidocaldarius.</title>
        <authorList>
            <person name="Anderson R."/>
            <person name="Kouris A."/>
            <person name="Seward C."/>
            <person name="Campbell K."/>
            <person name="Whitaker R."/>
        </authorList>
    </citation>
    <scope>NUCLEOTIDE SEQUENCE [LARGE SCALE GENOMIC DNA]</scope>
    <source>
        <strain evidence="2 5">GG12-C01-09</strain>
        <strain evidence="3 4">NG05B_CO5_07</strain>
    </source>
</reference>